<dbReference type="EMBL" id="VEWK01000001">
    <property type="protein sequence ID" value="TNV15302.1"/>
    <property type="molecule type" value="Genomic_DNA"/>
</dbReference>
<feature type="transmembrane region" description="Helical" evidence="1">
    <location>
        <begin position="94"/>
        <end position="115"/>
    </location>
</feature>
<dbReference type="Pfam" id="PF01757">
    <property type="entry name" value="Acyl_transf_3"/>
    <property type="match status" value="1"/>
</dbReference>
<evidence type="ECO:0000256" key="1">
    <source>
        <dbReference type="SAM" id="Phobius"/>
    </source>
</evidence>
<keyword evidence="6" id="KW-1185">Reference proteome</keyword>
<dbReference type="PANTHER" id="PTHR23028">
    <property type="entry name" value="ACETYLTRANSFERASE"/>
    <property type="match status" value="1"/>
</dbReference>
<evidence type="ECO:0000313" key="6">
    <source>
        <dbReference type="Proteomes" id="UP000553980"/>
    </source>
</evidence>
<keyword evidence="1" id="KW-0472">Membrane</keyword>
<reference evidence="4 5" key="1">
    <citation type="journal article" date="2011" name="Int. J. Syst. Evol. Microbiol.">
        <title>Ochrobactrum pecoris sp. nov., isolated from farm animals.</title>
        <authorList>
            <person name="Kampfer P."/>
            <person name="Huber B."/>
            <person name="Busse H.J."/>
            <person name="Scholz H.C."/>
            <person name="Tomaso H."/>
            <person name="Hotzel H."/>
            <person name="Melzer F."/>
        </authorList>
    </citation>
    <scope>NUCLEOTIDE SEQUENCE [LARGE SCALE GENOMIC DNA]</scope>
    <source>
        <strain evidence="4 5">08RB2639</strain>
    </source>
</reference>
<dbReference type="AlphaFoldDB" id="A0A5C5CUX6"/>
<dbReference type="OrthoDB" id="9767863at2"/>
<keyword evidence="4" id="KW-0012">Acyltransferase</keyword>
<reference evidence="3 6" key="3">
    <citation type="submission" date="2020-08" db="EMBL/GenBank/DDBJ databases">
        <title>Genomic Encyclopedia of Type Strains, Phase IV (KMG-IV): sequencing the most valuable type-strain genomes for metagenomic binning, comparative biology and taxonomic classification.</title>
        <authorList>
            <person name="Goeker M."/>
        </authorList>
    </citation>
    <scope>NUCLEOTIDE SEQUENCE [LARGE SCALE GENOMIC DNA]</scope>
    <source>
        <strain evidence="3 6">DSM 23868</strain>
    </source>
</reference>
<keyword evidence="1" id="KW-0812">Transmembrane</keyword>
<dbReference type="Proteomes" id="UP000313390">
    <property type="component" value="Unassembled WGS sequence"/>
</dbReference>
<accession>A0A5C5CUX6</accession>
<keyword evidence="1" id="KW-1133">Transmembrane helix</keyword>
<feature type="domain" description="Acyltransferase 3" evidence="2">
    <location>
        <begin position="11"/>
        <end position="348"/>
    </location>
</feature>
<dbReference type="InterPro" id="IPR050879">
    <property type="entry name" value="Acyltransferase_3"/>
</dbReference>
<sequence length="368" mass="41394">MPTHTQPERYPELDALRGLAATVVLLRHFVNIWPYDAMGPYFFILLRSPLRFFFAAHEAVLLFFLLSGFVLTLPFMRRAPSYPAYLVRRTCRIYLPYLVALSLALAGALFLNGPIQQLSNWFNLTWTIPVTPQMIAQHVLFIGSYPNGEVNTAFWSLVYEMRISIIFPLLFVITVTLRPSAAIAVAFGLSVLANAFRSDPYTGGWWITVHFASFFLLGSLMAQNLSAIQSFYGRLSNRRTVAINSLALLLVTYGAGPPMLKNWFGDLTDWATMAGLVWIIVLATSSDTLRRFLLRPLPQFLGRISYSLYLVHATVLFALVHVFYGHVALIALLPAYIILSIGLATLMHRYVEVPTMAQGKLLAARFAY</sequence>
<keyword evidence="4" id="KW-0808">Transferase</keyword>
<dbReference type="Proteomes" id="UP000553980">
    <property type="component" value="Unassembled WGS sequence"/>
</dbReference>
<feature type="transmembrane region" description="Helical" evidence="1">
    <location>
        <begin position="52"/>
        <end position="73"/>
    </location>
</feature>
<feature type="transmembrane region" description="Helical" evidence="1">
    <location>
        <begin position="268"/>
        <end position="285"/>
    </location>
</feature>
<reference evidence="4" key="2">
    <citation type="submission" date="2019-06" db="EMBL/GenBank/DDBJ databases">
        <authorList>
            <person name="Hu M."/>
        </authorList>
    </citation>
    <scope>NUCLEOTIDE SEQUENCE</scope>
    <source>
        <strain evidence="4">08RB2639</strain>
    </source>
</reference>
<organism evidence="4 5">
    <name type="scientific">Brucella pecoris</name>
    <dbReference type="NCBI Taxonomy" id="867683"/>
    <lineage>
        <taxon>Bacteria</taxon>
        <taxon>Pseudomonadati</taxon>
        <taxon>Pseudomonadota</taxon>
        <taxon>Alphaproteobacteria</taxon>
        <taxon>Hyphomicrobiales</taxon>
        <taxon>Brucellaceae</taxon>
        <taxon>Brucella/Ochrobactrum group</taxon>
        <taxon>Brucella</taxon>
    </lineage>
</organism>
<dbReference type="EMBL" id="JACIEX010000001">
    <property type="protein sequence ID" value="MBB4092271.1"/>
    <property type="molecule type" value="Genomic_DNA"/>
</dbReference>
<evidence type="ECO:0000259" key="2">
    <source>
        <dbReference type="Pfam" id="PF01757"/>
    </source>
</evidence>
<feature type="transmembrane region" description="Helical" evidence="1">
    <location>
        <begin position="306"/>
        <end position="324"/>
    </location>
</feature>
<dbReference type="InterPro" id="IPR002656">
    <property type="entry name" value="Acyl_transf_3_dom"/>
</dbReference>
<name>A0A5C5CUX6_9HYPH</name>
<comment type="caution">
    <text evidence="4">The sequence shown here is derived from an EMBL/GenBank/DDBJ whole genome shotgun (WGS) entry which is preliminary data.</text>
</comment>
<feature type="transmembrane region" description="Helical" evidence="1">
    <location>
        <begin position="330"/>
        <end position="351"/>
    </location>
</feature>
<dbReference type="RefSeq" id="WP_140018911.1">
    <property type="nucleotide sequence ID" value="NZ_JACIEX010000001.1"/>
</dbReference>
<feature type="transmembrane region" description="Helical" evidence="1">
    <location>
        <begin position="165"/>
        <end position="193"/>
    </location>
</feature>
<feature type="transmembrane region" description="Helical" evidence="1">
    <location>
        <begin position="205"/>
        <end position="228"/>
    </location>
</feature>
<dbReference type="PANTHER" id="PTHR23028:SF53">
    <property type="entry name" value="ACYL_TRANSF_3 DOMAIN-CONTAINING PROTEIN"/>
    <property type="match status" value="1"/>
</dbReference>
<evidence type="ECO:0000313" key="4">
    <source>
        <dbReference type="EMBL" id="TNV15302.1"/>
    </source>
</evidence>
<protein>
    <submittedName>
        <fullName evidence="4">Acyltransferase</fullName>
    </submittedName>
    <submittedName>
        <fullName evidence="3">Peptidoglycan/LPS O-acetylase OafA/YrhL</fullName>
    </submittedName>
</protein>
<proteinExistence type="predicted"/>
<dbReference type="GO" id="GO:0009103">
    <property type="term" value="P:lipopolysaccharide biosynthetic process"/>
    <property type="evidence" value="ECO:0007669"/>
    <property type="project" value="TreeGrafter"/>
</dbReference>
<gene>
    <name evidence="4" type="ORF">FIB18_00640</name>
    <name evidence="3" type="ORF">GGQ79_000744</name>
</gene>
<evidence type="ECO:0000313" key="5">
    <source>
        <dbReference type="Proteomes" id="UP000313390"/>
    </source>
</evidence>
<feature type="transmembrane region" description="Helical" evidence="1">
    <location>
        <begin position="240"/>
        <end position="256"/>
    </location>
</feature>
<dbReference type="GO" id="GO:0016747">
    <property type="term" value="F:acyltransferase activity, transferring groups other than amino-acyl groups"/>
    <property type="evidence" value="ECO:0007669"/>
    <property type="project" value="InterPro"/>
</dbReference>
<feature type="transmembrane region" description="Helical" evidence="1">
    <location>
        <begin position="135"/>
        <end position="158"/>
    </location>
</feature>
<dbReference type="GO" id="GO:0016020">
    <property type="term" value="C:membrane"/>
    <property type="evidence" value="ECO:0007669"/>
    <property type="project" value="TreeGrafter"/>
</dbReference>
<evidence type="ECO:0000313" key="3">
    <source>
        <dbReference type="EMBL" id="MBB4092271.1"/>
    </source>
</evidence>